<protein>
    <submittedName>
        <fullName evidence="1">Uncharacterized protein</fullName>
    </submittedName>
</protein>
<evidence type="ECO:0000313" key="2">
    <source>
        <dbReference type="Proteomes" id="UP000757232"/>
    </source>
</evidence>
<proteinExistence type="predicted"/>
<dbReference type="EMBL" id="LNZH02000168">
    <property type="protein sequence ID" value="OCB88908.1"/>
    <property type="molecule type" value="Genomic_DNA"/>
</dbReference>
<dbReference type="AlphaFoldDB" id="A0A9Q5N9J3"/>
<accession>A0A9Q5N9J3</accession>
<gene>
    <name evidence="1" type="ORF">A7U60_g4004</name>
</gene>
<name>A0A9Q5N9J3_SANBA</name>
<dbReference type="OrthoDB" id="2686745at2759"/>
<keyword evidence="2" id="KW-1185">Reference proteome</keyword>
<evidence type="ECO:0000313" key="1">
    <source>
        <dbReference type="EMBL" id="OCB88908.1"/>
    </source>
</evidence>
<comment type="caution">
    <text evidence="1">The sequence shown here is derived from an EMBL/GenBank/DDBJ whole genome shotgun (WGS) entry which is preliminary data.</text>
</comment>
<dbReference type="Proteomes" id="UP000757232">
    <property type="component" value="Unassembled WGS sequence"/>
</dbReference>
<reference evidence="1" key="1">
    <citation type="submission" date="2016-06" db="EMBL/GenBank/DDBJ databases">
        <title>Draft Genome sequence of the fungus Inonotus baumii.</title>
        <authorList>
            <person name="Zhu H."/>
            <person name="Lin W."/>
        </authorList>
    </citation>
    <scope>NUCLEOTIDE SEQUENCE</scope>
    <source>
        <strain evidence="1">821</strain>
    </source>
</reference>
<organism evidence="1 2">
    <name type="scientific">Sanghuangporus baumii</name>
    <name type="common">Phellinus baumii</name>
    <dbReference type="NCBI Taxonomy" id="108892"/>
    <lineage>
        <taxon>Eukaryota</taxon>
        <taxon>Fungi</taxon>
        <taxon>Dikarya</taxon>
        <taxon>Basidiomycota</taxon>
        <taxon>Agaricomycotina</taxon>
        <taxon>Agaricomycetes</taxon>
        <taxon>Hymenochaetales</taxon>
        <taxon>Hymenochaetaceae</taxon>
        <taxon>Sanghuangporus</taxon>
    </lineage>
</organism>
<sequence length="222" mass="25822">MEKCKHLFLYEISNFITHFSDESSDEYESSDGYESSASSSLIRKLPGKAGRPGRGGYNLQAVLRNYGWSTKSFEKKREYIFKLIDKHLDTGLSFIYQDDEAVQTVVDAATKHFPQFKDFKNAWPILDFCKMRLKYTASRSRRKAERLAADMFDAQQVKFSLFRIVDASLTMNKEYSEAFLSLRALVPRMIIIESLLVRRYLELSTNVFTQTHEIYSLENNIL</sequence>